<proteinExistence type="predicted"/>
<evidence type="ECO:0000256" key="2">
    <source>
        <dbReference type="SAM" id="Phobius"/>
    </source>
</evidence>
<dbReference type="Proteomes" id="UP001314229">
    <property type="component" value="Unassembled WGS sequence"/>
</dbReference>
<keyword evidence="2" id="KW-0472">Membrane</keyword>
<feature type="region of interest" description="Disordered" evidence="1">
    <location>
        <begin position="67"/>
        <end position="91"/>
    </location>
</feature>
<feature type="non-terminal residue" evidence="3">
    <location>
        <position position="1"/>
    </location>
</feature>
<comment type="caution">
    <text evidence="3">The sequence shown here is derived from an EMBL/GenBank/DDBJ whole genome shotgun (WGS) entry which is preliminary data.</text>
</comment>
<keyword evidence="4" id="KW-1185">Reference proteome</keyword>
<evidence type="ECO:0000256" key="1">
    <source>
        <dbReference type="SAM" id="MobiDB-lite"/>
    </source>
</evidence>
<organism evidence="3 4">
    <name type="scientific">Scomber scombrus</name>
    <name type="common">Atlantic mackerel</name>
    <name type="synonym">Scomber vernalis</name>
    <dbReference type="NCBI Taxonomy" id="13677"/>
    <lineage>
        <taxon>Eukaryota</taxon>
        <taxon>Metazoa</taxon>
        <taxon>Chordata</taxon>
        <taxon>Craniata</taxon>
        <taxon>Vertebrata</taxon>
        <taxon>Euteleostomi</taxon>
        <taxon>Actinopterygii</taxon>
        <taxon>Neopterygii</taxon>
        <taxon>Teleostei</taxon>
        <taxon>Neoteleostei</taxon>
        <taxon>Acanthomorphata</taxon>
        <taxon>Pelagiaria</taxon>
        <taxon>Scombriformes</taxon>
        <taxon>Scombridae</taxon>
        <taxon>Scomber</taxon>
    </lineage>
</organism>
<evidence type="ECO:0000313" key="3">
    <source>
        <dbReference type="EMBL" id="CAK6984578.1"/>
    </source>
</evidence>
<name>A0AAV1QK87_SCOSC</name>
<accession>A0AAV1QK87</accession>
<gene>
    <name evidence="3" type="ORF">FSCOSCO3_A005245</name>
</gene>
<feature type="transmembrane region" description="Helical" evidence="2">
    <location>
        <begin position="37"/>
        <end position="56"/>
    </location>
</feature>
<keyword evidence="2" id="KW-1133">Transmembrane helix</keyword>
<protein>
    <submittedName>
        <fullName evidence="3">Uncharacterized protein</fullName>
    </submittedName>
</protein>
<evidence type="ECO:0000313" key="4">
    <source>
        <dbReference type="Proteomes" id="UP001314229"/>
    </source>
</evidence>
<dbReference type="EMBL" id="CAWUFR010001965">
    <property type="protein sequence ID" value="CAK6984578.1"/>
    <property type="molecule type" value="Genomic_DNA"/>
</dbReference>
<reference evidence="3 4" key="1">
    <citation type="submission" date="2024-01" db="EMBL/GenBank/DDBJ databases">
        <authorList>
            <person name="Alioto T."/>
            <person name="Alioto T."/>
            <person name="Gomez Garrido J."/>
        </authorList>
    </citation>
    <scope>NUCLEOTIDE SEQUENCE [LARGE SCALE GENOMIC DNA]</scope>
</reference>
<dbReference type="AlphaFoldDB" id="A0AAV1QK87"/>
<sequence length="91" mass="10457">NLPELSSHGDRLICEPTSSNCVPERMKCTWTADVAPMGYMVCTPLSWLLSLLWMSLQSSGRYRWKQQVNTGARRRRKTETSCNRNRAAHTK</sequence>
<keyword evidence="2" id="KW-0812">Transmembrane</keyword>